<dbReference type="InterPro" id="IPR018076">
    <property type="entry name" value="T2SS_GspF_dom"/>
</dbReference>
<feature type="transmembrane region" description="Helical" evidence="8">
    <location>
        <begin position="215"/>
        <end position="238"/>
    </location>
</feature>
<dbReference type="GO" id="GO:0015628">
    <property type="term" value="P:protein secretion by the type II secretion system"/>
    <property type="evidence" value="ECO:0007669"/>
    <property type="project" value="TreeGrafter"/>
</dbReference>
<feature type="transmembrane region" description="Helical" evidence="8">
    <location>
        <begin position="367"/>
        <end position="394"/>
    </location>
</feature>
<dbReference type="Pfam" id="PF00482">
    <property type="entry name" value="T2SSF"/>
    <property type="match status" value="2"/>
</dbReference>
<evidence type="ECO:0000256" key="2">
    <source>
        <dbReference type="ARBA" id="ARBA00005745"/>
    </source>
</evidence>
<evidence type="ECO:0000256" key="4">
    <source>
        <dbReference type="ARBA" id="ARBA00022519"/>
    </source>
</evidence>
<feature type="domain" description="Type II secretion system protein GspF" evidence="9">
    <location>
        <begin position="269"/>
        <end position="389"/>
    </location>
</feature>
<feature type="domain" description="Type II secretion system protein GspF" evidence="9">
    <location>
        <begin position="67"/>
        <end position="189"/>
    </location>
</feature>
<evidence type="ECO:0000313" key="11">
    <source>
        <dbReference type="Proteomes" id="UP000186364"/>
    </source>
</evidence>
<comment type="similarity">
    <text evidence="2">Belongs to the GSP F family.</text>
</comment>
<dbReference type="RefSeq" id="WP_075629651.1">
    <property type="nucleotide sequence ID" value="NZ_FOAM01000018.1"/>
</dbReference>
<evidence type="ECO:0000259" key="9">
    <source>
        <dbReference type="Pfam" id="PF00482"/>
    </source>
</evidence>
<keyword evidence="6 8" id="KW-1133">Transmembrane helix</keyword>
<sequence>MARFHYKALTLDGREIAGEAEAADEAALADALAGAGGILTEAREQKTAGSWRALFTLTIDAAQVTTFLTELAMLLRGGQRIDEALALLGEGRKGGLAGIIRAVRSDILSGLALADAFAAHPAAFPPDVVALLRVADSTGRLDRAVDAAATQRLRGQALAEKLGAALRYPAFLFVTAIGVLIFFLTFVIPQFTGIIRDSGSKPDWAISTAITLSDALNAHIDALKIGAVALALAIFAVMRVDALKRPLLGLFARLPVVAGILELRLTALFCLTLATLIGQGVTVPRALKVLGEVAGERARPRLERIGDAVRRGTSLADALEQENFLPAIARRMLRIGEESGELEPIAAQAGQLYERKLEQRLDRVTAIIGPVAILTIAGLIGGLMVTIMTALINVNQMVA</sequence>
<keyword evidence="11" id="KW-1185">Reference proteome</keyword>
<evidence type="ECO:0000256" key="3">
    <source>
        <dbReference type="ARBA" id="ARBA00022475"/>
    </source>
</evidence>
<dbReference type="InterPro" id="IPR042094">
    <property type="entry name" value="T2SS_GspF_sf"/>
</dbReference>
<reference evidence="10 11" key="1">
    <citation type="submission" date="2016-09" db="EMBL/GenBank/DDBJ databases">
        <title>Rhizobium sp. nov., a novel species isolated from the rice rhizosphere.</title>
        <authorList>
            <person name="Zhao J."/>
            <person name="Zhang X."/>
        </authorList>
    </citation>
    <scope>NUCLEOTIDE SEQUENCE [LARGE SCALE GENOMIC DNA]</scope>
    <source>
        <strain evidence="10 11">1.7048</strain>
    </source>
</reference>
<feature type="transmembrane region" description="Helical" evidence="8">
    <location>
        <begin position="170"/>
        <end position="195"/>
    </location>
</feature>
<dbReference type="Proteomes" id="UP000186364">
    <property type="component" value="Unassembled WGS sequence"/>
</dbReference>
<dbReference type="PANTHER" id="PTHR30012">
    <property type="entry name" value="GENERAL SECRETION PATHWAY PROTEIN"/>
    <property type="match status" value="1"/>
</dbReference>
<dbReference type="PRINTS" id="PR00812">
    <property type="entry name" value="BCTERIALGSPF"/>
</dbReference>
<dbReference type="PANTHER" id="PTHR30012:SF7">
    <property type="entry name" value="PROTEIN TRANSPORT PROTEIN HOFC HOMOLOG"/>
    <property type="match status" value="1"/>
</dbReference>
<comment type="caution">
    <text evidence="10">The sequence shown here is derived from an EMBL/GenBank/DDBJ whole genome shotgun (WGS) entry which is preliminary data.</text>
</comment>
<keyword evidence="3" id="KW-1003">Cell membrane</keyword>
<keyword evidence="4" id="KW-0997">Cell inner membrane</keyword>
<dbReference type="Gene3D" id="1.20.81.30">
    <property type="entry name" value="Type II secretion system (T2SS), domain F"/>
    <property type="match status" value="2"/>
</dbReference>
<evidence type="ECO:0000256" key="5">
    <source>
        <dbReference type="ARBA" id="ARBA00022692"/>
    </source>
</evidence>
<gene>
    <name evidence="10" type="ORF">BJF93_12830</name>
</gene>
<dbReference type="AlphaFoldDB" id="A0A1Q9AQM9"/>
<dbReference type="InterPro" id="IPR003004">
    <property type="entry name" value="GspF/PilC"/>
</dbReference>
<dbReference type="EMBL" id="MKIP01000059">
    <property type="protein sequence ID" value="OLP57747.1"/>
    <property type="molecule type" value="Genomic_DNA"/>
</dbReference>
<evidence type="ECO:0000256" key="8">
    <source>
        <dbReference type="SAM" id="Phobius"/>
    </source>
</evidence>
<evidence type="ECO:0000256" key="6">
    <source>
        <dbReference type="ARBA" id="ARBA00022989"/>
    </source>
</evidence>
<accession>A0A1Q9AQM9</accession>
<keyword evidence="7 8" id="KW-0472">Membrane</keyword>
<evidence type="ECO:0000256" key="7">
    <source>
        <dbReference type="ARBA" id="ARBA00023136"/>
    </source>
</evidence>
<proteinExistence type="inferred from homology"/>
<protein>
    <recommendedName>
        <fullName evidence="9">Type II secretion system protein GspF domain-containing protein</fullName>
    </recommendedName>
</protein>
<name>A0A1Q9AQM9_9HYPH</name>
<dbReference type="OrthoDB" id="9805682at2"/>
<organism evidence="10 11">
    <name type="scientific">Xaviernesmea oryzae</name>
    <dbReference type="NCBI Taxonomy" id="464029"/>
    <lineage>
        <taxon>Bacteria</taxon>
        <taxon>Pseudomonadati</taxon>
        <taxon>Pseudomonadota</taxon>
        <taxon>Alphaproteobacteria</taxon>
        <taxon>Hyphomicrobiales</taxon>
        <taxon>Rhizobiaceae</taxon>
        <taxon>Rhizobium/Agrobacterium group</taxon>
        <taxon>Xaviernesmea</taxon>
    </lineage>
</organism>
<evidence type="ECO:0000256" key="1">
    <source>
        <dbReference type="ARBA" id="ARBA00004429"/>
    </source>
</evidence>
<evidence type="ECO:0000313" key="10">
    <source>
        <dbReference type="EMBL" id="OLP57747.1"/>
    </source>
</evidence>
<comment type="subcellular location">
    <subcellularLocation>
        <location evidence="1">Cell inner membrane</location>
        <topology evidence="1">Multi-pass membrane protein</topology>
    </subcellularLocation>
</comment>
<dbReference type="GO" id="GO:0005886">
    <property type="term" value="C:plasma membrane"/>
    <property type="evidence" value="ECO:0007669"/>
    <property type="project" value="UniProtKB-SubCell"/>
</dbReference>
<keyword evidence="5 8" id="KW-0812">Transmembrane</keyword>